<dbReference type="Gene3D" id="2.60.60.20">
    <property type="entry name" value="PLAT/LH2 domain"/>
    <property type="match status" value="1"/>
</dbReference>
<sequence length="1302" mass="149548">MNIGYHCDLIREAFLFTSNKFHQDHPAVRTAQLSNFYTDIFQRDEICYADPTTFTDELREIVESLHTENLPTETDVKWYVKSLAFATHKRLKDLMKSGQTADITSMLMVIGSTLHIIHDFYAHTNWSELYIDKLDNMVENACYFEVGENDIRKAVKKYNGFGAQRYIYGDEKDFFACCKKEGRPSHTRMHKDYAGRSFFERAYKSAFRASVMWLNYVKSVVGNSIWAKIESYDGGSHWSTIKRITEPGTGALFKIFSYAGAWKSPKSMYDALTAVALVKEAPALIRDFVQMSLLKQWKENILNISKYLFERSNAGKLIYLRQNGVKMNGKHFLDMAREEHSEKALKDFAKDFSSGCPTFVLFQEYFEKKIYYYEYFEVDDYLSYLLRKATNNNNAFEEFKQSFERTLDHQCQDIQFDQEADMEFQKLCEMKIEEEIKWLKIRIPECKNTESYCGNSDIYARIFIDGVLYRESEYLDQDNPKPCWLALKPVLTKELNKDIAIKIQFKEDDEFTENDVYATITGNYNPAKDTFVTDEYVQAGINGIKVFATRDGFKGVMEIGIMSCHTMEVGVIVPDVDLAGTDHRMFADIGSRMYLLDNPENDDFERDTSNIFCIDPGNNFVKEDVTRLDIYKANDSDDYGGVLLKEAYVALNGELIKKKNINFWLVDDSNCAPTGPAFHSETIFGIEEDEKLESLGVKLHTEYNYKSGNGNGTDQIIKLELMDKDQKTLLCFQLDKEYLIDDYYRDKFENGNVDFFYINLKKIQKEYQLKNISRIKISRESNGTSYGKWGLEYIEVWLNGKKAFAHTLDVSTLKDQMSWTSPVRETSKGIYIEGKPEAASMGIRNLGKTGYYHVYEVTVDIKTYGFISNPLYLWTAAGTTGTGISAKVIASGSKAKIQLFYHQEKSNTMQYLIKAKVTESDSGQTFVKDFFVRLPDVYAQCVETSFVEQNVVVNHTNSIEYVGKYEIQPYGFGTSSMNDFHFSWFVEGENYQNNNVNLHIVQIPFALDANKQSYTVKAVISDKWGVHKPISMLNVVDIPQLSANLEVQLNSKLTGLNTKAKVKERSLNSLKNARIEKIELANGKELQAIQNTTLKPKENAAYTETLTLDFNNLRLLRNKIVYDGIISEPVKVAWILSSLKNGTKYSGECSGESKVVYNFKDDGATQYKLNVTITDGIGRKACFERTIGKDFSILEYKKFFKNFIVYMEKLPWKNKNAFKDEFITSLNGGMGYQFIVGLGRNRRQYAKELLEIRDIIQKGKAKSISIQEASIATNKAINIMNYMQTDQSIIEDMKNLAVNKIK</sequence>
<organism evidence="1 2">
    <name type="scientific">Anaeromicropila populeti</name>
    <dbReference type="NCBI Taxonomy" id="37658"/>
    <lineage>
        <taxon>Bacteria</taxon>
        <taxon>Bacillati</taxon>
        <taxon>Bacillota</taxon>
        <taxon>Clostridia</taxon>
        <taxon>Lachnospirales</taxon>
        <taxon>Lachnospiraceae</taxon>
        <taxon>Anaeromicropila</taxon>
    </lineage>
</organism>
<name>A0A1I6IXE3_9FIRM</name>
<protein>
    <submittedName>
        <fullName evidence="1">Heterokaryon incompatibility protein Het-C</fullName>
    </submittedName>
</protein>
<evidence type="ECO:0000313" key="2">
    <source>
        <dbReference type="Proteomes" id="UP000199659"/>
    </source>
</evidence>
<accession>A0A1I6IXE3</accession>
<dbReference type="STRING" id="37658.SAMN05661086_01217"/>
<dbReference type="SUPFAM" id="SSF49723">
    <property type="entry name" value="Lipase/lipooxygenase domain (PLAT/LH2 domain)"/>
    <property type="match status" value="1"/>
</dbReference>
<dbReference type="Proteomes" id="UP000199659">
    <property type="component" value="Unassembled WGS sequence"/>
</dbReference>
<keyword evidence="2" id="KW-1185">Reference proteome</keyword>
<gene>
    <name evidence="1" type="ORF">SAMN05661086_01217</name>
</gene>
<proteinExistence type="predicted"/>
<dbReference type="OrthoDB" id="319873at2"/>
<evidence type="ECO:0000313" key="1">
    <source>
        <dbReference type="EMBL" id="SFR71387.1"/>
    </source>
</evidence>
<reference evidence="1 2" key="1">
    <citation type="submission" date="2016-10" db="EMBL/GenBank/DDBJ databases">
        <authorList>
            <person name="de Groot N.N."/>
        </authorList>
    </citation>
    <scope>NUCLEOTIDE SEQUENCE [LARGE SCALE GENOMIC DNA]</scope>
    <source>
        <strain evidence="1 2">743A</strain>
    </source>
</reference>
<dbReference type="EMBL" id="FOYZ01000004">
    <property type="protein sequence ID" value="SFR71387.1"/>
    <property type="molecule type" value="Genomic_DNA"/>
</dbReference>
<dbReference type="RefSeq" id="WP_092559811.1">
    <property type="nucleotide sequence ID" value="NZ_FOYZ01000004.1"/>
</dbReference>
<dbReference type="InterPro" id="IPR036392">
    <property type="entry name" value="PLAT/LH2_dom_sf"/>
</dbReference>